<organism evidence="1 2">
    <name type="scientific">Colius striatus</name>
    <name type="common">Speckled mousebird</name>
    <dbReference type="NCBI Taxonomy" id="57412"/>
    <lineage>
        <taxon>Eukaryota</taxon>
        <taxon>Metazoa</taxon>
        <taxon>Chordata</taxon>
        <taxon>Craniata</taxon>
        <taxon>Vertebrata</taxon>
        <taxon>Euteleostomi</taxon>
        <taxon>Archelosauria</taxon>
        <taxon>Archosauria</taxon>
        <taxon>Dinosauria</taxon>
        <taxon>Saurischia</taxon>
        <taxon>Theropoda</taxon>
        <taxon>Coelurosauria</taxon>
        <taxon>Aves</taxon>
        <taxon>Neognathae</taxon>
        <taxon>Neoaves</taxon>
        <taxon>Telluraves</taxon>
        <taxon>Coraciimorphae</taxon>
        <taxon>Coliiformes</taxon>
        <taxon>Coliidae</taxon>
        <taxon>Colius</taxon>
    </lineage>
</organism>
<protein>
    <submittedName>
        <fullName evidence="1">Uncharacterized protein</fullName>
    </submittedName>
</protein>
<feature type="non-terminal residue" evidence="1">
    <location>
        <position position="1"/>
    </location>
</feature>
<keyword evidence="2" id="KW-1185">Reference proteome</keyword>
<dbReference type="AlphaFoldDB" id="A0A091L2F6"/>
<evidence type="ECO:0000313" key="1">
    <source>
        <dbReference type="EMBL" id="KFP34059.1"/>
    </source>
</evidence>
<name>A0A091L2F6_COLST</name>
<dbReference type="EMBL" id="KK552060">
    <property type="protein sequence ID" value="KFP34059.1"/>
    <property type="molecule type" value="Genomic_DNA"/>
</dbReference>
<feature type="non-terminal residue" evidence="1">
    <location>
        <position position="55"/>
    </location>
</feature>
<reference evidence="1 2" key="1">
    <citation type="submission" date="2014-04" db="EMBL/GenBank/DDBJ databases">
        <title>Genome evolution of avian class.</title>
        <authorList>
            <person name="Zhang G."/>
            <person name="Li C."/>
        </authorList>
    </citation>
    <scope>NUCLEOTIDE SEQUENCE [LARGE SCALE GENOMIC DNA]</scope>
    <source>
        <strain evidence="1">BGI_N325</strain>
    </source>
</reference>
<accession>A0A091L2F6</accession>
<gene>
    <name evidence="1" type="ORF">N325_00644</name>
</gene>
<proteinExistence type="predicted"/>
<evidence type="ECO:0000313" key="2">
    <source>
        <dbReference type="Proteomes" id="UP000053615"/>
    </source>
</evidence>
<dbReference type="Proteomes" id="UP000053615">
    <property type="component" value="Unassembled WGS sequence"/>
</dbReference>
<sequence>DGMKLEHKKFHLNIRKNYLTVRVTEQWHRLPREVVRSLSLEVFKIRLDTFLCDLI</sequence>